<dbReference type="SUPFAM" id="SSF89372">
    <property type="entry name" value="Fucose-specific lectin"/>
    <property type="match status" value="1"/>
</dbReference>
<protein>
    <submittedName>
        <fullName evidence="2">Uncharacterized protein</fullName>
    </submittedName>
</protein>
<dbReference type="Gene3D" id="2.120.10.70">
    <property type="entry name" value="Fucose-specific lectin"/>
    <property type="match status" value="1"/>
</dbReference>
<dbReference type="Proteomes" id="UP001596409">
    <property type="component" value="Unassembled WGS sequence"/>
</dbReference>
<organism evidence="2 3">
    <name type="scientific">Streptomyces viridiviolaceus</name>
    <dbReference type="NCBI Taxonomy" id="68282"/>
    <lineage>
        <taxon>Bacteria</taxon>
        <taxon>Bacillati</taxon>
        <taxon>Actinomycetota</taxon>
        <taxon>Actinomycetes</taxon>
        <taxon>Kitasatosporales</taxon>
        <taxon>Streptomycetaceae</taxon>
        <taxon>Streptomyces</taxon>
    </lineage>
</organism>
<proteinExistence type="predicted"/>
<evidence type="ECO:0000313" key="3">
    <source>
        <dbReference type="Proteomes" id="UP001596409"/>
    </source>
</evidence>
<evidence type="ECO:0000313" key="2">
    <source>
        <dbReference type="EMBL" id="MFC7014709.1"/>
    </source>
</evidence>
<comment type="caution">
    <text evidence="2">The sequence shown here is derived from an EMBL/GenBank/DDBJ whole genome shotgun (WGS) entry which is preliminary data.</text>
</comment>
<reference evidence="3" key="1">
    <citation type="journal article" date="2019" name="Int. J. Syst. Evol. Microbiol.">
        <title>The Global Catalogue of Microorganisms (GCM) 10K type strain sequencing project: providing services to taxonomists for standard genome sequencing and annotation.</title>
        <authorList>
            <consortium name="The Broad Institute Genomics Platform"/>
            <consortium name="The Broad Institute Genome Sequencing Center for Infectious Disease"/>
            <person name="Wu L."/>
            <person name="Ma J."/>
        </authorList>
    </citation>
    <scope>NUCLEOTIDE SEQUENCE [LARGE SCALE GENOMIC DNA]</scope>
    <source>
        <strain evidence="3">JCM 4855</strain>
    </source>
</reference>
<sequence>MRRRSAGPVGAARQVGPGAVERAQDTAGSAHGDWLTLGRDGRLSLYVPTDGGLLRWTETTVGGPAWSGPHFVAVAGLTHLTVTQGADTYVHFLGRRERERADGALGVDVVHAIQYQTGLAVTEWRSLGNPHRDREQGRELGAPVGAVAADGTVHVFVRNANGGLALRRESPTGKWRAWEDLQGSGIDAAPAPIALAGGRLEVCAAAAPGMFVWRQTEPGGDFDGPRGFALRPAPGTVTALETGPDRATFFWTDADSGGAAAWRAGDWPAALGGSPAGHPYASLRTTVDGYDCVVLAYRDRDGSVVLGMGGTENEAGGFWWYALAESCQGVPALARDGRGRVVMALVGPDGAPKVARQEDGAGLTLARWHTLAY</sequence>
<dbReference type="EMBL" id="JBHSYM010000052">
    <property type="protein sequence ID" value="MFC7014709.1"/>
    <property type="molecule type" value="Genomic_DNA"/>
</dbReference>
<accession>A0ABW2E3Y5</accession>
<feature type="region of interest" description="Disordered" evidence="1">
    <location>
        <begin position="1"/>
        <end position="27"/>
    </location>
</feature>
<dbReference type="RefSeq" id="WP_189868910.1">
    <property type="nucleotide sequence ID" value="NZ_BMWA01000002.1"/>
</dbReference>
<name>A0ABW2E3Y5_9ACTN</name>
<keyword evidence="3" id="KW-1185">Reference proteome</keyword>
<gene>
    <name evidence="2" type="ORF">ACFQMH_23950</name>
</gene>
<evidence type="ECO:0000256" key="1">
    <source>
        <dbReference type="SAM" id="MobiDB-lite"/>
    </source>
</evidence>